<reference evidence="3" key="1">
    <citation type="submission" date="2023-03" db="EMBL/GenBank/DDBJ databases">
        <title>Actinoallomurus iriomotensis NBRC 103684.</title>
        <authorList>
            <person name="Ichikawa N."/>
            <person name="Sato H."/>
            <person name="Tonouchi N."/>
        </authorList>
    </citation>
    <scope>NUCLEOTIDE SEQUENCE</scope>
    <source>
        <strain evidence="3">NBRC 103684</strain>
    </source>
</reference>
<dbReference type="SUPFAM" id="SSF50969">
    <property type="entry name" value="YVTN repeat-like/Quinoprotein amine dehydrogenase"/>
    <property type="match status" value="1"/>
</dbReference>
<dbReference type="Pfam" id="PF13360">
    <property type="entry name" value="PQQ_2"/>
    <property type="match status" value="1"/>
</dbReference>
<evidence type="ECO:0000256" key="1">
    <source>
        <dbReference type="SAM" id="Phobius"/>
    </source>
</evidence>
<dbReference type="PANTHER" id="PTHR34512">
    <property type="entry name" value="CELL SURFACE PROTEIN"/>
    <property type="match status" value="1"/>
</dbReference>
<organism evidence="3 4">
    <name type="scientific">Actinoallomurus iriomotensis</name>
    <dbReference type="NCBI Taxonomy" id="478107"/>
    <lineage>
        <taxon>Bacteria</taxon>
        <taxon>Bacillati</taxon>
        <taxon>Actinomycetota</taxon>
        <taxon>Actinomycetes</taxon>
        <taxon>Streptosporangiales</taxon>
        <taxon>Thermomonosporaceae</taxon>
        <taxon>Actinoallomurus</taxon>
    </lineage>
</organism>
<dbReference type="InterPro" id="IPR002372">
    <property type="entry name" value="PQQ_rpt_dom"/>
</dbReference>
<feature type="domain" description="Pyrrolo-quinoline quinone repeat" evidence="2">
    <location>
        <begin position="100"/>
        <end position="280"/>
    </location>
</feature>
<evidence type="ECO:0000313" key="4">
    <source>
        <dbReference type="Proteomes" id="UP001165074"/>
    </source>
</evidence>
<keyword evidence="1" id="KW-0472">Membrane</keyword>
<dbReference type="AlphaFoldDB" id="A0A9W6W497"/>
<protein>
    <recommendedName>
        <fullName evidence="2">Pyrrolo-quinoline quinone repeat domain-containing protein</fullName>
    </recommendedName>
</protein>
<dbReference type="InterPro" id="IPR011044">
    <property type="entry name" value="Quino_amine_DH_bsu"/>
</dbReference>
<sequence length="482" mass="51624">MSDVEKSSPVEVLTAEPVSAPRRRETVLMIIGAVAVVVALGVALAGFVLSRHGDGRMLGPSEAFPSAIAVPARPHAARRAATVPAGGLVYGGLYLAGLGTGEVRAIDIRTGRSYWRYDRPGSVAESWTLDRVAGRLVMAWSKKGSNQVEMIDVRAGRIVWRQRSVAKLIKSPLDPVGLFVDPVTKVSAVVGPWWTVGLDGDTGRVRWKRRWTSDCKPFNFGSHGVTFDGKAPAYAYAQAMVGVFVVEEACGSDVGEVVGFDARTGADRWKISVAEAARGMPSPPDVASDSDFTALGGLSDLDGRLLALGLRLTGADVALIDPTSGRVVARWYTAGGYLNTPGKWSELTYGTGMQVGLCTTGGKQVLCADDPKKGKRLWRRPMPRGLEPHAPAVIDRGRVYLLTARHDNSDWQLIVTDLRTGKSLAHIPLPKPAGYRPPPNPPILPDDVPRWADGIIRTVTNGVIVTGDSESRSGTVDLLIQQ</sequence>
<keyword evidence="4" id="KW-1185">Reference proteome</keyword>
<dbReference type="EMBL" id="BSTK01000011">
    <property type="protein sequence ID" value="GLY88776.1"/>
    <property type="molecule type" value="Genomic_DNA"/>
</dbReference>
<dbReference type="Gene3D" id="2.130.10.10">
    <property type="entry name" value="YVTN repeat-like/Quinoprotein amine dehydrogenase"/>
    <property type="match status" value="1"/>
</dbReference>
<evidence type="ECO:0000259" key="2">
    <source>
        <dbReference type="Pfam" id="PF13360"/>
    </source>
</evidence>
<feature type="transmembrane region" description="Helical" evidence="1">
    <location>
        <begin position="27"/>
        <end position="49"/>
    </location>
</feature>
<name>A0A9W6W497_9ACTN</name>
<proteinExistence type="predicted"/>
<keyword evidence="1" id="KW-0812">Transmembrane</keyword>
<dbReference type="InterPro" id="IPR015943">
    <property type="entry name" value="WD40/YVTN_repeat-like_dom_sf"/>
</dbReference>
<comment type="caution">
    <text evidence="3">The sequence shown here is derived from an EMBL/GenBank/DDBJ whole genome shotgun (WGS) entry which is preliminary data.</text>
</comment>
<keyword evidence="1" id="KW-1133">Transmembrane helix</keyword>
<dbReference type="Proteomes" id="UP001165074">
    <property type="component" value="Unassembled WGS sequence"/>
</dbReference>
<dbReference type="Gene3D" id="2.40.10.480">
    <property type="match status" value="1"/>
</dbReference>
<evidence type="ECO:0000313" key="3">
    <source>
        <dbReference type="EMBL" id="GLY88776.1"/>
    </source>
</evidence>
<dbReference type="PANTHER" id="PTHR34512:SF30">
    <property type="entry name" value="OUTER MEMBRANE PROTEIN ASSEMBLY FACTOR BAMB"/>
    <property type="match status" value="1"/>
</dbReference>
<gene>
    <name evidence="3" type="ORF">Airi02_067050</name>
</gene>
<accession>A0A9W6W497</accession>